<keyword evidence="5 9" id="KW-0798">TonB box</keyword>
<evidence type="ECO:0000256" key="11">
    <source>
        <dbReference type="SAM" id="SignalP"/>
    </source>
</evidence>
<dbReference type="SUPFAM" id="SSF49464">
    <property type="entry name" value="Carboxypeptidase regulatory domain-like"/>
    <property type="match status" value="1"/>
</dbReference>
<keyword evidence="6 8" id="KW-0472">Membrane</keyword>
<evidence type="ECO:0000256" key="8">
    <source>
        <dbReference type="PROSITE-ProRule" id="PRU01360"/>
    </source>
</evidence>
<evidence type="ECO:0000256" key="1">
    <source>
        <dbReference type="ARBA" id="ARBA00004571"/>
    </source>
</evidence>
<evidence type="ECO:0000256" key="6">
    <source>
        <dbReference type="ARBA" id="ARBA00023136"/>
    </source>
</evidence>
<evidence type="ECO:0000256" key="3">
    <source>
        <dbReference type="ARBA" id="ARBA00022452"/>
    </source>
</evidence>
<name>A0AAE3SJ55_9BACT</name>
<dbReference type="SUPFAM" id="SSF56935">
    <property type="entry name" value="Porins"/>
    <property type="match status" value="1"/>
</dbReference>
<evidence type="ECO:0000256" key="7">
    <source>
        <dbReference type="ARBA" id="ARBA00023237"/>
    </source>
</evidence>
<organism evidence="14 15">
    <name type="scientific">Plebeiibacterium marinum</name>
    <dbReference type="NCBI Taxonomy" id="2992111"/>
    <lineage>
        <taxon>Bacteria</taxon>
        <taxon>Pseudomonadati</taxon>
        <taxon>Bacteroidota</taxon>
        <taxon>Bacteroidia</taxon>
        <taxon>Marinilabiliales</taxon>
        <taxon>Marinilabiliaceae</taxon>
        <taxon>Plebeiibacterium</taxon>
    </lineage>
</organism>
<comment type="similarity">
    <text evidence="8 9">Belongs to the TonB-dependent receptor family.</text>
</comment>
<evidence type="ECO:0000256" key="5">
    <source>
        <dbReference type="ARBA" id="ARBA00023077"/>
    </source>
</evidence>
<dbReference type="InterPro" id="IPR000531">
    <property type="entry name" value="Beta-barrel_TonB"/>
</dbReference>
<evidence type="ECO:0000313" key="15">
    <source>
        <dbReference type="Proteomes" id="UP001207408"/>
    </source>
</evidence>
<proteinExistence type="inferred from homology"/>
<dbReference type="NCBIfam" id="TIGR04056">
    <property type="entry name" value="OMP_RagA_SusC"/>
    <property type="match status" value="1"/>
</dbReference>
<evidence type="ECO:0000259" key="12">
    <source>
        <dbReference type="Pfam" id="PF00593"/>
    </source>
</evidence>
<evidence type="ECO:0000259" key="13">
    <source>
        <dbReference type="Pfam" id="PF07715"/>
    </source>
</evidence>
<dbReference type="PROSITE" id="PS52016">
    <property type="entry name" value="TONB_DEPENDENT_REC_3"/>
    <property type="match status" value="1"/>
</dbReference>
<keyword evidence="7 8" id="KW-0998">Cell outer membrane</keyword>
<evidence type="ECO:0000256" key="4">
    <source>
        <dbReference type="ARBA" id="ARBA00022692"/>
    </source>
</evidence>
<dbReference type="Gene3D" id="2.40.170.20">
    <property type="entry name" value="TonB-dependent receptor, beta-barrel domain"/>
    <property type="match status" value="1"/>
</dbReference>
<accession>A0AAE3SJ55</accession>
<evidence type="ECO:0000256" key="9">
    <source>
        <dbReference type="RuleBase" id="RU003357"/>
    </source>
</evidence>
<evidence type="ECO:0000256" key="10">
    <source>
        <dbReference type="SAM" id="MobiDB-lite"/>
    </source>
</evidence>
<keyword evidence="3 8" id="KW-1134">Transmembrane beta strand</keyword>
<sequence length="1019" mass="112057">MKSGLRIFMMLFMLSAFWVAKAQQRSISGKVIDSTGESLPGVSIVVKGTTNGTITDIDGNYLLSIGDGEKVLVFSFIGYDTQEVKVEGSLNINVTMVASVQDIDEVVVVGYGTIRKSDLTGAVSKVGGDDLQQVATTDVVQTLQGKVAGVDVVANSGEPGSGVKIRIRGVGSWGESNPIYVVDGFPTNDISNLDPSNIQSIEILKDASATAIYGSRGANGVVLVTTKQGKSGKAVIEANAFAGVQYVNNTIDLTNSSEYATLRLEAYENDNKLSLISESDMAKLNYVINNNLKGTDWQDELLQVAPIQNYNLSIRGGSENVSYNVGATFFQQEGIVDNSGMDKLFLWANNEYKISKKVKVGAKIAYSTYKKNIHNDNAWTGALPVALQIDPLTAAWDDYKNDYGSRVIGGTVLGNPARFIDEAKYQTRGDHKIVGNFNLKVDDLFLEGLSFTTMFGADLKFNSEKIYSPAYYADVDQKRDESELYEEREQMINYTWNGYFNYNKVSGDHSINAMAGAEAQVFSSNDISARGYGVSSNKDLMYLGLATNVDMMEINGGASKNTLLSYFARANYSYKSRYLFTATVRADGSSKFLDDNKWGVFPSFSAGWNVKEEAFMQNVDFLDRFKVRAGWGQVGNEQSAGNFNYVTTMVNGYTYVFGGSIVDGAVAKRLANPDLKWETSDQTNIGVDLSFLNQRLDVSLDYFNRKTKDMLMDAPIPYYVGAQRPYVNAASMENIGYDVALTWREQFDSGFQYSVGLNISTVKNEVTKMAEGGELRDDGVSGFTSTTRTVEGDELAYFYGMKTDGIINTQQELDEYLAMLPGEKAQLGDVKFVDSHEDGVIDDNDLVKLGSAFPDFTAGLNITMGYKGFDFKAFFYASVGNEIVNGPAFWYQTGGVLSNYSTDRLKRWTAETPENNEPRMTASDPNNNDRFSDRYVEDGTYLRLRNLQLGYTLPKNLVSKIGLSKLRIYCSADNLFTLTDYSGWNPEIGNFQGDALRAGVDGATYPIPTILTGGINITF</sequence>
<feature type="signal peptide" evidence="11">
    <location>
        <begin position="1"/>
        <end position="22"/>
    </location>
</feature>
<keyword evidence="4 8" id="KW-0812">Transmembrane</keyword>
<gene>
    <name evidence="14" type="ORF">OM074_07015</name>
</gene>
<keyword evidence="2 8" id="KW-0813">Transport</keyword>
<dbReference type="AlphaFoldDB" id="A0AAE3SJ55"/>
<keyword evidence="15" id="KW-1185">Reference proteome</keyword>
<protein>
    <submittedName>
        <fullName evidence="14">TonB-dependent receptor</fullName>
    </submittedName>
</protein>
<keyword evidence="14" id="KW-0675">Receptor</keyword>
<dbReference type="Pfam" id="PF13715">
    <property type="entry name" value="CarbopepD_reg_2"/>
    <property type="match status" value="1"/>
</dbReference>
<feature type="chain" id="PRO_5042201665" evidence="11">
    <location>
        <begin position="23"/>
        <end position="1019"/>
    </location>
</feature>
<evidence type="ECO:0000313" key="14">
    <source>
        <dbReference type="EMBL" id="MCW3805372.1"/>
    </source>
</evidence>
<dbReference type="NCBIfam" id="TIGR04057">
    <property type="entry name" value="SusC_RagA_signa"/>
    <property type="match status" value="1"/>
</dbReference>
<keyword evidence="11" id="KW-0732">Signal</keyword>
<dbReference type="Proteomes" id="UP001207408">
    <property type="component" value="Unassembled WGS sequence"/>
</dbReference>
<evidence type="ECO:0000256" key="2">
    <source>
        <dbReference type="ARBA" id="ARBA00022448"/>
    </source>
</evidence>
<dbReference type="InterPro" id="IPR037066">
    <property type="entry name" value="Plug_dom_sf"/>
</dbReference>
<dbReference type="InterPro" id="IPR039426">
    <property type="entry name" value="TonB-dep_rcpt-like"/>
</dbReference>
<dbReference type="InterPro" id="IPR008969">
    <property type="entry name" value="CarboxyPept-like_regulatory"/>
</dbReference>
<dbReference type="InterPro" id="IPR012910">
    <property type="entry name" value="Plug_dom"/>
</dbReference>
<comment type="caution">
    <text evidence="14">The sequence shown here is derived from an EMBL/GenBank/DDBJ whole genome shotgun (WGS) entry which is preliminary data.</text>
</comment>
<dbReference type="EMBL" id="JAPDPI010000010">
    <property type="protein sequence ID" value="MCW3805372.1"/>
    <property type="molecule type" value="Genomic_DNA"/>
</dbReference>
<dbReference type="FunFam" id="2.60.40.1120:FF:000003">
    <property type="entry name" value="Outer membrane protein Omp121"/>
    <property type="match status" value="1"/>
</dbReference>
<dbReference type="FunFam" id="2.170.130.10:FF:000008">
    <property type="entry name" value="SusC/RagA family TonB-linked outer membrane protein"/>
    <property type="match status" value="1"/>
</dbReference>
<dbReference type="InterPro" id="IPR036942">
    <property type="entry name" value="Beta-barrel_TonB_sf"/>
</dbReference>
<comment type="subcellular location">
    <subcellularLocation>
        <location evidence="1 8">Cell outer membrane</location>
        <topology evidence="1 8">Multi-pass membrane protein</topology>
    </subcellularLocation>
</comment>
<reference evidence="14" key="1">
    <citation type="submission" date="2022-10" db="EMBL/GenBank/DDBJ databases">
        <authorList>
            <person name="Yu W.X."/>
        </authorList>
    </citation>
    <scope>NUCLEOTIDE SEQUENCE</scope>
    <source>
        <strain evidence="14">D04</strain>
    </source>
</reference>
<dbReference type="Gene3D" id="2.60.40.1120">
    <property type="entry name" value="Carboxypeptidase-like, regulatory domain"/>
    <property type="match status" value="1"/>
</dbReference>
<dbReference type="GO" id="GO:0009279">
    <property type="term" value="C:cell outer membrane"/>
    <property type="evidence" value="ECO:0007669"/>
    <property type="project" value="UniProtKB-SubCell"/>
</dbReference>
<dbReference type="InterPro" id="IPR023997">
    <property type="entry name" value="TonB-dep_OMP_SusC/RagA_CS"/>
</dbReference>
<dbReference type="Pfam" id="PF00593">
    <property type="entry name" value="TonB_dep_Rec_b-barrel"/>
    <property type="match status" value="1"/>
</dbReference>
<dbReference type="RefSeq" id="WP_301198743.1">
    <property type="nucleotide sequence ID" value="NZ_JAPDPI010000010.1"/>
</dbReference>
<dbReference type="InterPro" id="IPR023996">
    <property type="entry name" value="TonB-dep_OMP_SusC/RagA"/>
</dbReference>
<dbReference type="Gene3D" id="2.170.130.10">
    <property type="entry name" value="TonB-dependent receptor, plug domain"/>
    <property type="match status" value="1"/>
</dbReference>
<feature type="region of interest" description="Disordered" evidence="10">
    <location>
        <begin position="910"/>
        <end position="929"/>
    </location>
</feature>
<dbReference type="Pfam" id="PF07715">
    <property type="entry name" value="Plug"/>
    <property type="match status" value="1"/>
</dbReference>
<feature type="domain" description="TonB-dependent receptor-like beta-barrel" evidence="12">
    <location>
        <begin position="395"/>
        <end position="975"/>
    </location>
</feature>
<feature type="domain" description="TonB-dependent receptor plug" evidence="13">
    <location>
        <begin position="116"/>
        <end position="221"/>
    </location>
</feature>